<feature type="region of interest" description="Disordered" evidence="1">
    <location>
        <begin position="1"/>
        <end position="31"/>
    </location>
</feature>
<protein>
    <submittedName>
        <fullName evidence="2">Uncharacterized protein</fullName>
    </submittedName>
</protein>
<evidence type="ECO:0000256" key="1">
    <source>
        <dbReference type="SAM" id="MobiDB-lite"/>
    </source>
</evidence>
<organism evidence="2 3">
    <name type="scientific">Sphagnum jensenii</name>
    <dbReference type="NCBI Taxonomy" id="128206"/>
    <lineage>
        <taxon>Eukaryota</taxon>
        <taxon>Viridiplantae</taxon>
        <taxon>Streptophyta</taxon>
        <taxon>Embryophyta</taxon>
        <taxon>Bryophyta</taxon>
        <taxon>Sphagnophytina</taxon>
        <taxon>Sphagnopsida</taxon>
        <taxon>Sphagnales</taxon>
        <taxon>Sphagnaceae</taxon>
        <taxon>Sphagnum</taxon>
    </lineage>
</organism>
<evidence type="ECO:0000313" key="2">
    <source>
        <dbReference type="EMBL" id="CAK9861958.1"/>
    </source>
</evidence>
<name>A0ABP1AHK7_9BRYO</name>
<proteinExistence type="predicted"/>
<reference evidence="2" key="1">
    <citation type="submission" date="2024-03" db="EMBL/GenBank/DDBJ databases">
        <authorList>
            <consortium name="ELIXIR-Norway"/>
            <consortium name="Elixir Norway"/>
        </authorList>
    </citation>
    <scope>NUCLEOTIDE SEQUENCE</scope>
</reference>
<evidence type="ECO:0000313" key="3">
    <source>
        <dbReference type="Proteomes" id="UP001497522"/>
    </source>
</evidence>
<dbReference type="EMBL" id="OZ023713">
    <property type="protein sequence ID" value="CAK9861958.1"/>
    <property type="molecule type" value="Genomic_DNA"/>
</dbReference>
<accession>A0ABP1AHK7</accession>
<keyword evidence="3" id="KW-1185">Reference proteome</keyword>
<sequence>MMLARSAPRVAVQEAQIGGGGGGEEEKGAGGVMKKKYHSLSRRELQALCKEYHVPTNKSNLAMAQALAALHNIAAPAPGTKLLTVGRPSTVTLVEGTRRLKKPLEKKQSSRISFVSRSVDQEVVRRSSEGAAGAKKLPAQSCKKFIPAIAVMNGSASCRQTFDQTVQADSSSIQAATRMVMPTRKAQALKLRPKELVNGSHERTMMHTREQPCIELLPSISPIEKGKMGRTKPVVKRELGNKEGAVALKKIDAMYKPSGKENIFLATNVKTLAEKSSLRNEENYLIQKCLQLEETRRNMNFNNCVKTAAKETSAAAAPTATLKPLSSDCDSCAAIAPHDEASNIAPGWENATAEKESFPVMMMVERSVSAQSFSCAYENQQEEVLKDGACHNKKVPSSVPVSAAAIELESKAKEEAIVSVAAAKTTPKGTVRSLCLESEELSNKEASSSGFKESDAGFISVLPYLSPLNIQSVDSENSSTLSTQRSVIDYILLPPWSPPKTSVVAEQSMCHRHHHCSERLTTNQKTGGRARNCGENRSAVAEQSLRKNDYLMRSLLKLRTSIRDKVMRKDKVGKL</sequence>
<dbReference type="Proteomes" id="UP001497522">
    <property type="component" value="Chromosome 12"/>
</dbReference>
<gene>
    <name evidence="2" type="ORF">CSSPJE1EN2_LOCUS4953</name>
</gene>